<reference evidence="4" key="1">
    <citation type="submission" date="2025-08" db="UniProtKB">
        <authorList>
            <consortium name="Ensembl"/>
        </authorList>
    </citation>
    <scope>IDENTIFICATION</scope>
</reference>
<dbReference type="AlphaFoldDB" id="A0A674DQ44"/>
<dbReference type="PANTHER" id="PTHR12269:SF1">
    <property type="entry name" value="EUKARYOTIC TRANSLATION INITIATION FACTOR 4E TRANSPORTER"/>
    <property type="match status" value="1"/>
</dbReference>
<feature type="compositionally biased region" description="Basic and acidic residues" evidence="3">
    <location>
        <begin position="389"/>
        <end position="415"/>
    </location>
</feature>
<dbReference type="GO" id="GO:0036464">
    <property type="term" value="C:cytoplasmic ribonucleoprotein granule"/>
    <property type="evidence" value="ECO:0007669"/>
    <property type="project" value="UniProtKB-ARBA"/>
</dbReference>
<evidence type="ECO:0000313" key="4">
    <source>
        <dbReference type="Ensembl" id="ENSSTUP00000097654.1"/>
    </source>
</evidence>
<keyword evidence="2" id="KW-0963">Cytoplasm</keyword>
<accession>A0A674DQ44</accession>
<name>A0A674DQ44_SALTR</name>
<dbReference type="GO" id="GO:0003729">
    <property type="term" value="F:mRNA binding"/>
    <property type="evidence" value="ECO:0007669"/>
    <property type="project" value="TreeGrafter"/>
</dbReference>
<dbReference type="GO" id="GO:0017148">
    <property type="term" value="P:negative regulation of translation"/>
    <property type="evidence" value="ECO:0007669"/>
    <property type="project" value="TreeGrafter"/>
</dbReference>
<dbReference type="Pfam" id="PF10477">
    <property type="entry name" value="EIF4E-T"/>
    <property type="match status" value="1"/>
</dbReference>
<proteinExistence type="predicted"/>
<feature type="compositionally biased region" description="Basic and acidic residues" evidence="3">
    <location>
        <begin position="453"/>
        <end position="462"/>
    </location>
</feature>
<dbReference type="Proteomes" id="UP000472277">
    <property type="component" value="Chromosome 16"/>
</dbReference>
<evidence type="ECO:0000313" key="5">
    <source>
        <dbReference type="Proteomes" id="UP000472277"/>
    </source>
</evidence>
<dbReference type="InterPro" id="IPR018862">
    <property type="entry name" value="eIF4E-T"/>
</dbReference>
<feature type="region of interest" description="Disordered" evidence="3">
    <location>
        <begin position="1"/>
        <end position="23"/>
    </location>
</feature>
<gene>
    <name evidence="4" type="primary">EIF4ENIF1</name>
</gene>
<feature type="compositionally biased region" description="Basic residues" evidence="3">
    <location>
        <begin position="600"/>
        <end position="609"/>
    </location>
</feature>
<feature type="region of interest" description="Disordered" evidence="3">
    <location>
        <begin position="301"/>
        <end position="360"/>
    </location>
</feature>
<evidence type="ECO:0000256" key="1">
    <source>
        <dbReference type="ARBA" id="ARBA00004496"/>
    </source>
</evidence>
<dbReference type="PANTHER" id="PTHR12269">
    <property type="entry name" value="EUKARYOTIC TRANSLATION INITIATION FACTOR 4E TRANSPORTER"/>
    <property type="match status" value="1"/>
</dbReference>
<protein>
    <submittedName>
        <fullName evidence="4">Eukaryotic translation initiation factor 4E nuclear import factor 1</fullName>
    </submittedName>
</protein>
<organism evidence="4 5">
    <name type="scientific">Salmo trutta</name>
    <name type="common">Brown trout</name>
    <dbReference type="NCBI Taxonomy" id="8032"/>
    <lineage>
        <taxon>Eukaryota</taxon>
        <taxon>Metazoa</taxon>
        <taxon>Chordata</taxon>
        <taxon>Craniata</taxon>
        <taxon>Vertebrata</taxon>
        <taxon>Euteleostomi</taxon>
        <taxon>Actinopterygii</taxon>
        <taxon>Neopterygii</taxon>
        <taxon>Teleostei</taxon>
        <taxon>Protacanthopterygii</taxon>
        <taxon>Salmoniformes</taxon>
        <taxon>Salmonidae</taxon>
        <taxon>Salmoninae</taxon>
        <taxon>Salmo</taxon>
    </lineage>
</organism>
<evidence type="ECO:0000256" key="3">
    <source>
        <dbReference type="SAM" id="MobiDB-lite"/>
    </source>
</evidence>
<sequence>MERDACVEVQENGDTEVVKESTGTSPYRYTKEELLEIKYFPISNERPDCLLDKFDSDGVWDPEKWHASLYPTSECSSPVDGYKDFVDDRILLKRRIADPRERLKEDDLDVVLSPQRRSFGGGCVGNAFPAPTRRPVSPLENKENESLRLGVARRIGSGRIMAARGFEREREPRVEKERDFKDKRFRRDFGDKRVFSERRRNDLEEEPEWFSGGPTSQSETIELIGFDDKILEEDKRRPKRSRKRTDSVREVECNGGLAEEQVVRDSHSTADQEVPHPEVLPEQTSGDFDFNEFFNLEKTMPGLASVSPGQGSPSLLHSLLGSPSAPPNPGPGPQHSLLQHRGPSPPLFPQRAPSPDYFHGRMHPPAGRYYSVELSPSFVPTSVIRKMYETKEKSRDEPGSRPDSKEGHSQGHSQEDSSSPSSFLDGMDGCGSQSGGVKVCSTPLSSHSQARQHAKDHQERPRPGSTGHHTPTLVSPRSVSPFPRPVYPVPLLSHGHVPMVRPALPQLHPSVLQRMLAQGIQPQQLGPALMQAGIFPQHVDLSQLQGLPSTLLGQPLYPLGATGHPLLLPRASNPMQLALMQQQLQQQQRPMHPTVPGHRSQNHGPHRTNHSQQRVGSPPGVGGAGLAKWFGSDVLQQPLPSMPAKVISVDELEFGPSGVSYNQNSG</sequence>
<dbReference type="GO" id="GO:0005634">
    <property type="term" value="C:nucleus"/>
    <property type="evidence" value="ECO:0007669"/>
    <property type="project" value="TreeGrafter"/>
</dbReference>
<feature type="compositionally biased region" description="Polar residues" evidence="3">
    <location>
        <begin position="442"/>
        <end position="451"/>
    </location>
</feature>
<comment type="subcellular location">
    <subcellularLocation>
        <location evidence="1">Cytoplasm</location>
    </subcellularLocation>
</comment>
<keyword evidence="5" id="KW-1185">Reference proteome</keyword>
<feature type="region of interest" description="Disordered" evidence="3">
    <location>
        <begin position="232"/>
        <end position="286"/>
    </location>
</feature>
<feature type="compositionally biased region" description="Low complexity" evidence="3">
    <location>
        <begin position="307"/>
        <end position="323"/>
    </location>
</feature>
<dbReference type="GeneTree" id="ENSGT00390000012071"/>
<feature type="region of interest" description="Disordered" evidence="3">
    <location>
        <begin position="389"/>
        <end position="482"/>
    </location>
</feature>
<dbReference type="Ensembl" id="ENSSTUT00000104857.1">
    <property type="protein sequence ID" value="ENSSTUP00000097654.1"/>
    <property type="gene ID" value="ENSSTUG00000043690.1"/>
</dbReference>
<reference evidence="4" key="2">
    <citation type="submission" date="2025-09" db="UniProtKB">
        <authorList>
            <consortium name="Ensembl"/>
        </authorList>
    </citation>
    <scope>IDENTIFICATION</scope>
</reference>
<evidence type="ECO:0000256" key="2">
    <source>
        <dbReference type="ARBA" id="ARBA00022490"/>
    </source>
</evidence>
<feature type="region of interest" description="Disordered" evidence="3">
    <location>
        <begin position="583"/>
        <end position="620"/>
    </location>
</feature>
<feature type="compositionally biased region" description="Basic and acidic residues" evidence="3">
    <location>
        <begin position="261"/>
        <end position="276"/>
    </location>
</feature>